<dbReference type="RefSeq" id="WP_381504707.1">
    <property type="nucleotide sequence ID" value="NZ_JBHUOM010000022.1"/>
</dbReference>
<accession>A0ABW6AQ22</accession>
<dbReference type="Pfam" id="PF09903">
    <property type="entry name" value="DUF2130"/>
    <property type="match status" value="1"/>
</dbReference>
<protein>
    <submittedName>
        <fullName evidence="2">DUF2130 domain-containing protein</fullName>
    </submittedName>
</protein>
<dbReference type="EMBL" id="JBHUOM010000022">
    <property type="protein sequence ID" value="MFD2936154.1"/>
    <property type="molecule type" value="Genomic_DNA"/>
</dbReference>
<keyword evidence="1" id="KW-0175">Coiled coil</keyword>
<proteinExistence type="predicted"/>
<evidence type="ECO:0000313" key="3">
    <source>
        <dbReference type="Proteomes" id="UP001597512"/>
    </source>
</evidence>
<organism evidence="2 3">
    <name type="scientific">Spirosoma flavum</name>
    <dbReference type="NCBI Taxonomy" id="2048557"/>
    <lineage>
        <taxon>Bacteria</taxon>
        <taxon>Pseudomonadati</taxon>
        <taxon>Bacteroidota</taxon>
        <taxon>Cytophagia</taxon>
        <taxon>Cytophagales</taxon>
        <taxon>Cytophagaceae</taxon>
        <taxon>Spirosoma</taxon>
    </lineage>
</organism>
<comment type="caution">
    <text evidence="2">The sequence shown here is derived from an EMBL/GenBank/DDBJ whole genome shotgun (WGS) entry which is preliminary data.</text>
</comment>
<name>A0ABW6AQ22_9BACT</name>
<feature type="coiled-coil region" evidence="1">
    <location>
        <begin position="58"/>
        <end position="180"/>
    </location>
</feature>
<reference evidence="3" key="1">
    <citation type="journal article" date="2019" name="Int. J. Syst. Evol. Microbiol.">
        <title>The Global Catalogue of Microorganisms (GCM) 10K type strain sequencing project: providing services to taxonomists for standard genome sequencing and annotation.</title>
        <authorList>
            <consortium name="The Broad Institute Genomics Platform"/>
            <consortium name="The Broad Institute Genome Sequencing Center for Infectious Disease"/>
            <person name="Wu L."/>
            <person name="Ma J."/>
        </authorList>
    </citation>
    <scope>NUCLEOTIDE SEQUENCE [LARGE SCALE GENOMIC DNA]</scope>
    <source>
        <strain evidence="3">KCTC 52490</strain>
    </source>
</reference>
<sequence>MSHPITCPQCQHPFDIDAVLSDQFDAKYRAHYAQQDKDLRFREQAVTMQKAQQETLINQKLQERATEFKRQLRKELETELASRQQGLENELMAKSQKISELLRTETDLRRKQRELEEAQAGIDAELERRLADERRRLLPQLADEAQQKAQYAIREKELLIDQLTKRVNDMQQKINQGSMQVQGEVQEVLLEQLLRDTHRLDQVDEIKKGELGADVAHLVRNLYGKSCGTILYESKRAKQFSEDWVTKLRQDMLQRNAPIGVLVTAVLPKGVADMDHRHDDNIFICTMTNVKGLSMALRAQLIKVEEVQLVQLNQGDKMKLLYNYLTGPEFKAQLVSIREVFGMMRKGLDAEKKRALTIFKTREKQLDTILYGLTGIVGSINGIAGLTLAEFDDYELLDGEELSLLDSEQ</sequence>
<gene>
    <name evidence="2" type="ORF">ACFS25_20390</name>
</gene>
<evidence type="ECO:0000256" key="1">
    <source>
        <dbReference type="SAM" id="Coils"/>
    </source>
</evidence>
<dbReference type="InterPro" id="IPR019219">
    <property type="entry name" value="DUF2130"/>
</dbReference>
<evidence type="ECO:0000313" key="2">
    <source>
        <dbReference type="EMBL" id="MFD2936154.1"/>
    </source>
</evidence>
<keyword evidence="3" id="KW-1185">Reference proteome</keyword>
<dbReference type="Proteomes" id="UP001597512">
    <property type="component" value="Unassembled WGS sequence"/>
</dbReference>